<evidence type="ECO:0000313" key="10">
    <source>
        <dbReference type="Proteomes" id="UP001370758"/>
    </source>
</evidence>
<dbReference type="EMBL" id="JAVHJL010000008">
    <property type="protein sequence ID" value="KAK6498619.1"/>
    <property type="molecule type" value="Genomic_DNA"/>
</dbReference>
<feature type="compositionally biased region" description="Basic residues" evidence="7">
    <location>
        <begin position="58"/>
        <end position="68"/>
    </location>
</feature>
<dbReference type="GO" id="GO:0003723">
    <property type="term" value="F:RNA binding"/>
    <property type="evidence" value="ECO:0007669"/>
    <property type="project" value="UniProtKB-KW"/>
</dbReference>
<dbReference type="SMART" id="SM00535">
    <property type="entry name" value="RIBOc"/>
    <property type="match status" value="1"/>
</dbReference>
<dbReference type="EC" id="3.1.26.3" evidence="2"/>
<evidence type="ECO:0000256" key="7">
    <source>
        <dbReference type="SAM" id="MobiDB-lite"/>
    </source>
</evidence>
<comment type="catalytic activity">
    <reaction evidence="1">
        <text>Endonucleolytic cleavage to 5'-phosphomonoester.</text>
        <dbReference type="EC" id="3.1.26.3"/>
    </reaction>
</comment>
<evidence type="ECO:0000259" key="8">
    <source>
        <dbReference type="PROSITE" id="PS50142"/>
    </source>
</evidence>
<name>A0AAV9VXR2_9PEZI</name>
<dbReference type="Pfam" id="PF00035">
    <property type="entry name" value="dsrm"/>
    <property type="match status" value="1"/>
</dbReference>
<dbReference type="GO" id="GO:0004525">
    <property type="term" value="F:ribonuclease III activity"/>
    <property type="evidence" value="ECO:0007669"/>
    <property type="project" value="UniProtKB-EC"/>
</dbReference>
<dbReference type="SUPFAM" id="SSF54768">
    <property type="entry name" value="dsRNA-binding domain-like"/>
    <property type="match status" value="1"/>
</dbReference>
<dbReference type="PANTHER" id="PTHR11207">
    <property type="entry name" value="RIBONUCLEASE III"/>
    <property type="match status" value="1"/>
</dbReference>
<dbReference type="AlphaFoldDB" id="A0AAV9VXR2"/>
<dbReference type="SUPFAM" id="SSF69065">
    <property type="entry name" value="RNase III domain-like"/>
    <property type="match status" value="1"/>
</dbReference>
<evidence type="ECO:0000256" key="1">
    <source>
        <dbReference type="ARBA" id="ARBA00000109"/>
    </source>
</evidence>
<feature type="compositionally biased region" description="Basic and acidic residues" evidence="7">
    <location>
        <begin position="113"/>
        <end position="131"/>
    </location>
</feature>
<dbReference type="PANTHER" id="PTHR11207:SF0">
    <property type="entry name" value="RIBONUCLEASE 3"/>
    <property type="match status" value="1"/>
</dbReference>
<protein>
    <recommendedName>
        <fullName evidence="2">ribonuclease III</fullName>
        <ecNumber evidence="2">3.1.26.3</ecNumber>
    </recommendedName>
</protein>
<dbReference type="GO" id="GO:0006364">
    <property type="term" value="P:rRNA processing"/>
    <property type="evidence" value="ECO:0007669"/>
    <property type="project" value="TreeGrafter"/>
</dbReference>
<organism evidence="9 10">
    <name type="scientific">Arthrobotrys musiformis</name>
    <dbReference type="NCBI Taxonomy" id="47236"/>
    <lineage>
        <taxon>Eukaryota</taxon>
        <taxon>Fungi</taxon>
        <taxon>Dikarya</taxon>
        <taxon>Ascomycota</taxon>
        <taxon>Pezizomycotina</taxon>
        <taxon>Orbiliomycetes</taxon>
        <taxon>Orbiliales</taxon>
        <taxon>Orbiliaceae</taxon>
        <taxon>Arthrobotrys</taxon>
    </lineage>
</organism>
<keyword evidence="4" id="KW-0255">Endonuclease</keyword>
<evidence type="ECO:0000256" key="5">
    <source>
        <dbReference type="ARBA" id="ARBA00022801"/>
    </source>
</evidence>
<keyword evidence="10" id="KW-1185">Reference proteome</keyword>
<gene>
    <name evidence="9" type="ORF">TWF481_011200</name>
</gene>
<evidence type="ECO:0000256" key="6">
    <source>
        <dbReference type="ARBA" id="ARBA00022884"/>
    </source>
</evidence>
<evidence type="ECO:0000256" key="4">
    <source>
        <dbReference type="ARBA" id="ARBA00022759"/>
    </source>
</evidence>
<feature type="region of interest" description="Disordered" evidence="7">
    <location>
        <begin position="1"/>
        <end position="160"/>
    </location>
</feature>
<accession>A0AAV9VXR2</accession>
<feature type="region of interest" description="Disordered" evidence="7">
    <location>
        <begin position="545"/>
        <end position="573"/>
    </location>
</feature>
<dbReference type="Gene3D" id="1.10.1520.10">
    <property type="entry name" value="Ribonuclease III domain"/>
    <property type="match status" value="1"/>
</dbReference>
<dbReference type="GO" id="GO:0005654">
    <property type="term" value="C:nucleoplasm"/>
    <property type="evidence" value="ECO:0007669"/>
    <property type="project" value="TreeGrafter"/>
</dbReference>
<dbReference type="PROSITE" id="PS00517">
    <property type="entry name" value="RNASE_3_1"/>
    <property type="match status" value="1"/>
</dbReference>
<reference evidence="9 10" key="1">
    <citation type="submission" date="2023-08" db="EMBL/GenBank/DDBJ databases">
        <authorList>
            <person name="Palmer J.M."/>
        </authorList>
    </citation>
    <scope>NUCLEOTIDE SEQUENCE [LARGE SCALE GENOMIC DNA]</scope>
    <source>
        <strain evidence="9 10">TWF481</strain>
    </source>
</reference>
<sequence length="573" mass="63511">MTNGDRERKRKHSEAASMASSSSNQHYHHAPHVPHAPPPTTRSQHPGVAPAPPPTHPSNRHHPHHSHHPSFPQPTMDHPRSLYGGYVEYTSGESPVPVRHSLHPMQGHRRNRSHQEGPTRSYDQHEVFDRPGKRHRSKREYTLEEVPSDGELSDTGADVGEVSFDSSADKLSQTFNTFNAALSNLLSIVGSKPDKSFPLLDRVLGRERSSFVKTMKAMELEGTLPWLVKPRSSSPDPNLAPSRVIQTTSGLTLEPIRPRARSGSHEPISRKVSGASSVRSVSTASSIPPVPFSTHTAEPVKRAKIWPPELPPIKNDDIRKQVFSHKSIVDGASSMIGEAGLHNERLEFLGDSYLGAIVTRYIFARFPNSREGTMTNIRSSIVGNKNLYEWCIMYKLDKQLITGEGKHAELMNRSKTLADLFEAYIGGLLLDSGPEVVDEWLKDLMESKMKEATEEYTKEKPLNKAAKNQISSMIGGKNVEIKYEWEGGGGGNQGGYHFTIYFTGWGFTKKVLGKGWGSNKTDASIRAAMNALDEGTALWEVKRAKQRWYEDNPPPSSGQTSSDSGTVIRNEVS</sequence>
<keyword evidence="5" id="KW-0378">Hydrolase</keyword>
<dbReference type="GO" id="GO:0034963">
    <property type="term" value="P:box C/D sno(s)RNA processing"/>
    <property type="evidence" value="ECO:0007669"/>
    <property type="project" value="UniProtKB-ARBA"/>
</dbReference>
<feature type="compositionally biased region" description="Basic residues" evidence="7">
    <location>
        <begin position="100"/>
        <end position="112"/>
    </location>
</feature>
<dbReference type="InterPro" id="IPR000999">
    <property type="entry name" value="RNase_III_dom"/>
</dbReference>
<dbReference type="GO" id="GO:0034475">
    <property type="term" value="P:U4 snRNA 3'-end processing"/>
    <property type="evidence" value="ECO:0007669"/>
    <property type="project" value="UniProtKB-ARBA"/>
</dbReference>
<dbReference type="GO" id="GO:0030847">
    <property type="term" value="P:termination of RNA polymerase II transcription, exosome-dependent"/>
    <property type="evidence" value="ECO:0007669"/>
    <property type="project" value="UniProtKB-ARBA"/>
</dbReference>
<dbReference type="Gene3D" id="3.30.160.20">
    <property type="match status" value="1"/>
</dbReference>
<evidence type="ECO:0000313" key="9">
    <source>
        <dbReference type="EMBL" id="KAK6498619.1"/>
    </source>
</evidence>
<evidence type="ECO:0000256" key="2">
    <source>
        <dbReference type="ARBA" id="ARBA00012177"/>
    </source>
</evidence>
<dbReference type="InterPro" id="IPR036389">
    <property type="entry name" value="RNase_III_sf"/>
</dbReference>
<comment type="caution">
    <text evidence="9">The sequence shown here is derived from an EMBL/GenBank/DDBJ whole genome shotgun (WGS) entry which is preliminary data.</text>
</comment>
<dbReference type="FunFam" id="1.10.1520.10:FF:000001">
    <property type="entry name" value="Ribonuclease 3"/>
    <property type="match status" value="1"/>
</dbReference>
<evidence type="ECO:0000256" key="3">
    <source>
        <dbReference type="ARBA" id="ARBA00022722"/>
    </source>
</evidence>
<keyword evidence="6" id="KW-0694">RNA-binding</keyword>
<feature type="compositionally biased region" description="Polar residues" evidence="7">
    <location>
        <begin position="557"/>
        <end position="573"/>
    </location>
</feature>
<dbReference type="Proteomes" id="UP001370758">
    <property type="component" value="Unassembled WGS sequence"/>
</dbReference>
<keyword evidence="3" id="KW-0540">Nuclease</keyword>
<dbReference type="PROSITE" id="PS50142">
    <property type="entry name" value="RNASE_3_2"/>
    <property type="match status" value="1"/>
</dbReference>
<dbReference type="InterPro" id="IPR014720">
    <property type="entry name" value="dsRBD_dom"/>
</dbReference>
<feature type="domain" description="RNase III" evidence="8">
    <location>
        <begin position="313"/>
        <end position="433"/>
    </location>
</feature>
<proteinExistence type="predicted"/>
<dbReference type="Pfam" id="PF00636">
    <property type="entry name" value="Ribonuclease_3"/>
    <property type="match status" value="1"/>
</dbReference>
<dbReference type="CDD" id="cd00593">
    <property type="entry name" value="RIBOc"/>
    <property type="match status" value="1"/>
</dbReference>